<protein>
    <submittedName>
        <fullName evidence="2">Uncharacterized protein</fullName>
    </submittedName>
</protein>
<keyword evidence="3" id="KW-1185">Reference proteome</keyword>
<dbReference type="Proteomes" id="UP001217918">
    <property type="component" value="Unassembled WGS sequence"/>
</dbReference>
<reference evidence="2" key="1">
    <citation type="journal article" date="2023" name="Mol. Plant Microbe Interact.">
        <title>Elucidating the Obligate Nature and Biological Capacity of an Invasive Fungal Corn Pathogen.</title>
        <authorList>
            <person name="MacCready J.S."/>
            <person name="Roggenkamp E.M."/>
            <person name="Gdanetz K."/>
            <person name="Chilvers M.I."/>
        </authorList>
    </citation>
    <scope>NUCLEOTIDE SEQUENCE</scope>
    <source>
        <strain evidence="2">PM02</strain>
    </source>
</reference>
<feature type="region of interest" description="Disordered" evidence="1">
    <location>
        <begin position="1"/>
        <end position="49"/>
    </location>
</feature>
<dbReference type="EMBL" id="JAQQPM010000006">
    <property type="protein sequence ID" value="KAK2072453.1"/>
    <property type="molecule type" value="Genomic_DNA"/>
</dbReference>
<gene>
    <name evidence="2" type="ORF">P8C59_006808</name>
</gene>
<evidence type="ECO:0000313" key="2">
    <source>
        <dbReference type="EMBL" id="KAK2072453.1"/>
    </source>
</evidence>
<comment type="caution">
    <text evidence="2">The sequence shown here is derived from an EMBL/GenBank/DDBJ whole genome shotgun (WGS) entry which is preliminary data.</text>
</comment>
<evidence type="ECO:0000313" key="3">
    <source>
        <dbReference type="Proteomes" id="UP001217918"/>
    </source>
</evidence>
<organism evidence="2 3">
    <name type="scientific">Phyllachora maydis</name>
    <dbReference type="NCBI Taxonomy" id="1825666"/>
    <lineage>
        <taxon>Eukaryota</taxon>
        <taxon>Fungi</taxon>
        <taxon>Dikarya</taxon>
        <taxon>Ascomycota</taxon>
        <taxon>Pezizomycotina</taxon>
        <taxon>Sordariomycetes</taxon>
        <taxon>Sordariomycetidae</taxon>
        <taxon>Phyllachorales</taxon>
        <taxon>Phyllachoraceae</taxon>
        <taxon>Phyllachora</taxon>
    </lineage>
</organism>
<name>A0AAD9MFX4_9PEZI</name>
<evidence type="ECO:0000256" key="1">
    <source>
        <dbReference type="SAM" id="MobiDB-lite"/>
    </source>
</evidence>
<feature type="compositionally biased region" description="Polar residues" evidence="1">
    <location>
        <begin position="17"/>
        <end position="40"/>
    </location>
</feature>
<accession>A0AAD9MFX4</accession>
<dbReference type="AlphaFoldDB" id="A0AAD9MFX4"/>
<sequence length="77" mass="8473">MPRYLSASLPATRARNPGQSLLSPPHTFNQGFDSARTRTPSGPLPPPLLNPLLNEHRQVYPMLLAASMVHSSKEAHF</sequence>
<proteinExistence type="predicted"/>